<dbReference type="Gene3D" id="3.40.50.1000">
    <property type="entry name" value="HAD superfamily/HAD-like"/>
    <property type="match status" value="1"/>
</dbReference>
<protein>
    <submittedName>
        <fullName evidence="2">Hydrolase</fullName>
    </submittedName>
</protein>
<dbReference type="EMBL" id="BONW01000012">
    <property type="protein sequence ID" value="GIG87526.1"/>
    <property type="molecule type" value="Genomic_DNA"/>
</dbReference>
<dbReference type="SFLD" id="SFLDS00003">
    <property type="entry name" value="Haloacid_Dehalogenase"/>
    <property type="match status" value="1"/>
</dbReference>
<reference evidence="2 3" key="1">
    <citation type="submission" date="2021-01" db="EMBL/GenBank/DDBJ databases">
        <title>Whole genome shotgun sequence of Plantactinospora endophytica NBRC 110450.</title>
        <authorList>
            <person name="Komaki H."/>
            <person name="Tamura T."/>
        </authorList>
    </citation>
    <scope>NUCLEOTIDE SEQUENCE [LARGE SCALE GENOMIC DNA]</scope>
    <source>
        <strain evidence="2 3">NBRC 110450</strain>
    </source>
</reference>
<dbReference type="SFLD" id="SFLDG01129">
    <property type="entry name" value="C1.5:_HAD__Beta-PGM__Phosphata"/>
    <property type="match status" value="1"/>
</dbReference>
<proteinExistence type="predicted"/>
<feature type="region of interest" description="Disordered" evidence="1">
    <location>
        <begin position="1"/>
        <end position="32"/>
    </location>
</feature>
<dbReference type="InterPro" id="IPR036412">
    <property type="entry name" value="HAD-like_sf"/>
</dbReference>
<dbReference type="PANTHER" id="PTHR46649">
    <property type="match status" value="1"/>
</dbReference>
<organism evidence="2 3">
    <name type="scientific">Plantactinospora endophytica</name>
    <dbReference type="NCBI Taxonomy" id="673535"/>
    <lineage>
        <taxon>Bacteria</taxon>
        <taxon>Bacillati</taxon>
        <taxon>Actinomycetota</taxon>
        <taxon>Actinomycetes</taxon>
        <taxon>Micromonosporales</taxon>
        <taxon>Micromonosporaceae</taxon>
        <taxon>Plantactinospora</taxon>
    </lineage>
</organism>
<dbReference type="GO" id="GO:0016787">
    <property type="term" value="F:hydrolase activity"/>
    <property type="evidence" value="ECO:0007669"/>
    <property type="project" value="UniProtKB-KW"/>
</dbReference>
<dbReference type="InterPro" id="IPR006439">
    <property type="entry name" value="HAD-SF_hydro_IA"/>
</dbReference>
<gene>
    <name evidence="2" type="ORF">Pen02_24620</name>
</gene>
<evidence type="ECO:0000256" key="1">
    <source>
        <dbReference type="SAM" id="MobiDB-lite"/>
    </source>
</evidence>
<evidence type="ECO:0000313" key="3">
    <source>
        <dbReference type="Proteomes" id="UP000646749"/>
    </source>
</evidence>
<name>A0ABQ4DZP0_9ACTN</name>
<comment type="caution">
    <text evidence="2">The sequence shown here is derived from an EMBL/GenBank/DDBJ whole genome shotgun (WGS) entry which is preliminary data.</text>
</comment>
<feature type="compositionally biased region" description="Basic and acidic residues" evidence="1">
    <location>
        <begin position="1"/>
        <end position="12"/>
    </location>
</feature>
<accession>A0ABQ4DZP0</accession>
<keyword evidence="2" id="KW-0378">Hydrolase</keyword>
<dbReference type="Pfam" id="PF00702">
    <property type="entry name" value="Hydrolase"/>
    <property type="match status" value="1"/>
</dbReference>
<dbReference type="NCBIfam" id="TIGR01549">
    <property type="entry name" value="HAD-SF-IA-v1"/>
    <property type="match status" value="1"/>
</dbReference>
<dbReference type="SUPFAM" id="SSF56784">
    <property type="entry name" value="HAD-like"/>
    <property type="match status" value="1"/>
</dbReference>
<sequence length="261" mass="27213">MHDVPDHAEPPKPRTSNGAAEPAPATPPRRPVDAVLFDFHGTLAQVEEPVAWVQAAAAACGTTLDRTRATALADRLVMAGRAGGPLPTRVPPHLAEVWAERDLYGPAHRAAFVGLADTVDSGVSGLAEALYDRLLVPDGWVPYADTEATLRALRAAKVPVAVVSNIGFDLRPLFDAWQLTDLVDAFVLSYEVGRCKPDPAIFYRACGLLGVDSERALMVGDTPADAGAVSAGCAVLVLPAAEAGRANGLTAAVDLALANGR</sequence>
<dbReference type="Proteomes" id="UP000646749">
    <property type="component" value="Unassembled WGS sequence"/>
</dbReference>
<dbReference type="PRINTS" id="PR00413">
    <property type="entry name" value="HADHALOGNASE"/>
</dbReference>
<evidence type="ECO:0000313" key="2">
    <source>
        <dbReference type="EMBL" id="GIG87526.1"/>
    </source>
</evidence>
<dbReference type="PANTHER" id="PTHR46649:SF4">
    <property type="entry name" value="HALOACID DEHALOGENASE-LIKE HYDROLASE (HAD) SUPERFAMILY PROTEIN"/>
    <property type="match status" value="1"/>
</dbReference>
<dbReference type="InterPro" id="IPR023214">
    <property type="entry name" value="HAD_sf"/>
</dbReference>
<keyword evidence="3" id="KW-1185">Reference proteome</keyword>